<proteinExistence type="inferred from homology"/>
<evidence type="ECO:0000256" key="7">
    <source>
        <dbReference type="ARBA" id="ARBA00022723"/>
    </source>
</evidence>
<keyword evidence="5 13" id="KW-0052">Apoplast</keyword>
<evidence type="ECO:0000256" key="1">
    <source>
        <dbReference type="ARBA" id="ARBA00000349"/>
    </source>
</evidence>
<dbReference type="CDD" id="cd13875">
    <property type="entry name" value="CuRO_2_LCC_plant"/>
    <property type="match status" value="1"/>
</dbReference>
<evidence type="ECO:0000313" key="17">
    <source>
        <dbReference type="EMBL" id="KVH94881.1"/>
    </source>
</evidence>
<dbReference type="InterPro" id="IPR034285">
    <property type="entry name" value="CuRO_2_LCC"/>
</dbReference>
<dbReference type="PANTHER" id="PTHR11709:SF370">
    <property type="entry name" value="LACCASE-4"/>
    <property type="match status" value="1"/>
</dbReference>
<comment type="caution">
    <text evidence="17">The sequence shown here is derived from an EMBL/GenBank/DDBJ whole genome shotgun (WGS) entry which is preliminary data.</text>
</comment>
<dbReference type="AlphaFoldDB" id="A0A103XQ68"/>
<dbReference type="Pfam" id="PF00394">
    <property type="entry name" value="Cu-oxidase"/>
    <property type="match status" value="1"/>
</dbReference>
<evidence type="ECO:0000256" key="13">
    <source>
        <dbReference type="RuleBase" id="RU361119"/>
    </source>
</evidence>
<dbReference type="GO" id="GO:0048046">
    <property type="term" value="C:apoplast"/>
    <property type="evidence" value="ECO:0007669"/>
    <property type="project" value="UniProtKB-SubCell"/>
</dbReference>
<evidence type="ECO:0000259" key="16">
    <source>
        <dbReference type="Pfam" id="PF07732"/>
    </source>
</evidence>
<dbReference type="InterPro" id="IPR034289">
    <property type="entry name" value="CuRO_3_LCC"/>
</dbReference>
<dbReference type="STRING" id="59895.A0A103XQ68"/>
<keyword evidence="8 13" id="KW-0677">Repeat</keyword>
<dbReference type="Pfam" id="PF07732">
    <property type="entry name" value="Cu-oxidase_3"/>
    <property type="match status" value="1"/>
</dbReference>
<reference evidence="17 18" key="1">
    <citation type="journal article" date="2016" name="Sci. Rep.">
        <title>The genome sequence of the outbreeding globe artichoke constructed de novo incorporating a phase-aware low-pass sequencing strategy of F1 progeny.</title>
        <authorList>
            <person name="Scaglione D."/>
            <person name="Reyes-Chin-Wo S."/>
            <person name="Acquadro A."/>
            <person name="Froenicke L."/>
            <person name="Portis E."/>
            <person name="Beitel C."/>
            <person name="Tirone M."/>
            <person name="Mauro R."/>
            <person name="Lo Monaco A."/>
            <person name="Mauromicale G."/>
            <person name="Faccioli P."/>
            <person name="Cattivelli L."/>
            <person name="Rieseberg L."/>
            <person name="Michelmore R."/>
            <person name="Lanteri S."/>
        </authorList>
    </citation>
    <scope>NUCLEOTIDE SEQUENCE [LARGE SCALE GENOMIC DNA]</scope>
    <source>
        <strain evidence="17">2C</strain>
    </source>
</reference>
<feature type="domain" description="Plastocyanin-like" evidence="16">
    <location>
        <begin position="11"/>
        <end position="108"/>
    </location>
</feature>
<dbReference type="InterPro" id="IPR034288">
    <property type="entry name" value="CuRO_1_LCC"/>
</dbReference>
<dbReference type="InterPro" id="IPR002355">
    <property type="entry name" value="Cu_oxidase_Cu_BS"/>
</dbReference>
<dbReference type="InterPro" id="IPR017761">
    <property type="entry name" value="Laccase"/>
</dbReference>
<keyword evidence="10 13" id="KW-0186">Copper</keyword>
<dbReference type="PANTHER" id="PTHR11709">
    <property type="entry name" value="MULTI-COPPER OXIDASE"/>
    <property type="match status" value="1"/>
</dbReference>
<dbReference type="InterPro" id="IPR008972">
    <property type="entry name" value="Cupredoxin"/>
</dbReference>
<dbReference type="OMA" id="STFMDTP"/>
<evidence type="ECO:0000256" key="2">
    <source>
        <dbReference type="ARBA" id="ARBA00004271"/>
    </source>
</evidence>
<dbReference type="InterPro" id="IPR001117">
    <property type="entry name" value="Cu-oxidase_2nd"/>
</dbReference>
<accession>A0A103XQ68</accession>
<sequence length="504" mass="55680">MQEKGFRWVVMKQASRLCSTKPIVTVNGQFPGPTLYAREGDNVLVRVVNHVKYNVSIHWYDTQCPIQPGQNYVYNFTITGQRGTLFWHAHILWLRATVHGAIVILPKQGVPYPFPKPDVEQVVVLGESSTGKKNLKRHCIECEWWKSDTEAVIKQALKSENGKSYMLRIINAALNEELFFKIAGHQLTVVEVDATYVKPFTTDTVVITPGQTTNVIVTTNKNSGKFMMAASTFMDSPIAIDNKTAIATLHYTGTLSNSPTTLTTPPPQNATATANNFIDSLRSLNSKKFPANVPLKIDHSLYFTVGLGINPCPSCKAGNGSRVVAGINNITFVMPTTALLQAHYFNQKGVFTTDFPGNPPKSFNYTGAPPKNLATTSATKLYKLKYNSTVQLVLQDTSLISPENHPIHLHGFNFFAVGKGLGNYNPKVDPNNFNLVDPVERNTIGVPSGGWVAIRFRADNPGVWFMHCHLEIHTSWGLKMAFLVENGEGPNESLLPPPKDLPKC</sequence>
<evidence type="ECO:0000256" key="5">
    <source>
        <dbReference type="ARBA" id="ARBA00022523"/>
    </source>
</evidence>
<organism evidence="17 18">
    <name type="scientific">Cynara cardunculus var. scolymus</name>
    <name type="common">Globe artichoke</name>
    <name type="synonym">Cynara scolymus</name>
    <dbReference type="NCBI Taxonomy" id="59895"/>
    <lineage>
        <taxon>Eukaryota</taxon>
        <taxon>Viridiplantae</taxon>
        <taxon>Streptophyta</taxon>
        <taxon>Embryophyta</taxon>
        <taxon>Tracheophyta</taxon>
        <taxon>Spermatophyta</taxon>
        <taxon>Magnoliopsida</taxon>
        <taxon>eudicotyledons</taxon>
        <taxon>Gunneridae</taxon>
        <taxon>Pentapetalae</taxon>
        <taxon>asterids</taxon>
        <taxon>campanulids</taxon>
        <taxon>Asterales</taxon>
        <taxon>Asteraceae</taxon>
        <taxon>Carduoideae</taxon>
        <taxon>Cardueae</taxon>
        <taxon>Carduinae</taxon>
        <taxon>Cynara</taxon>
    </lineage>
</organism>
<dbReference type="NCBIfam" id="TIGR03389">
    <property type="entry name" value="laccase"/>
    <property type="match status" value="1"/>
</dbReference>
<evidence type="ECO:0000256" key="9">
    <source>
        <dbReference type="ARBA" id="ARBA00023002"/>
    </source>
</evidence>
<dbReference type="InterPro" id="IPR011707">
    <property type="entry name" value="Cu-oxidase-like_N"/>
</dbReference>
<dbReference type="GO" id="GO:0052716">
    <property type="term" value="F:hydroquinone:oxygen oxidoreductase activity"/>
    <property type="evidence" value="ECO:0007669"/>
    <property type="project" value="UniProtKB-EC"/>
</dbReference>
<evidence type="ECO:0000259" key="15">
    <source>
        <dbReference type="Pfam" id="PF07731"/>
    </source>
</evidence>
<keyword evidence="11" id="KW-0325">Glycoprotein</keyword>
<dbReference type="Gene3D" id="2.60.40.420">
    <property type="entry name" value="Cupredoxins - blue copper proteins"/>
    <property type="match status" value="3"/>
</dbReference>
<dbReference type="CDD" id="cd13897">
    <property type="entry name" value="CuRO_3_LCC_plant"/>
    <property type="match status" value="1"/>
</dbReference>
<dbReference type="Gramene" id="KVH94881">
    <property type="protein sequence ID" value="KVH94881"/>
    <property type="gene ID" value="Ccrd_003058"/>
</dbReference>
<keyword evidence="9 13" id="KW-0560">Oxidoreductase</keyword>
<dbReference type="EC" id="1.10.3.2" evidence="4 13"/>
<dbReference type="PROSITE" id="PS00079">
    <property type="entry name" value="MULTICOPPER_OXIDASE1"/>
    <property type="match status" value="1"/>
</dbReference>
<dbReference type="GO" id="GO:0005507">
    <property type="term" value="F:copper ion binding"/>
    <property type="evidence" value="ECO:0007669"/>
    <property type="project" value="InterPro"/>
</dbReference>
<dbReference type="SUPFAM" id="SSF49503">
    <property type="entry name" value="Cupredoxins"/>
    <property type="match status" value="3"/>
</dbReference>
<keyword evidence="12 13" id="KW-0439">Lignin degradation</keyword>
<evidence type="ECO:0000313" key="18">
    <source>
        <dbReference type="Proteomes" id="UP000243975"/>
    </source>
</evidence>
<evidence type="ECO:0000256" key="6">
    <source>
        <dbReference type="ARBA" id="ARBA00022525"/>
    </source>
</evidence>
<keyword evidence="6 13" id="KW-0964">Secreted</keyword>
<dbReference type="Pfam" id="PF07731">
    <property type="entry name" value="Cu-oxidase_2"/>
    <property type="match status" value="1"/>
</dbReference>
<protein>
    <recommendedName>
        <fullName evidence="4 13">Laccase</fullName>
        <ecNumber evidence="4 13">1.10.3.2</ecNumber>
    </recommendedName>
    <alternativeName>
        <fullName evidence="13">Benzenediol:oxygen oxidoreductase</fullName>
    </alternativeName>
    <alternativeName>
        <fullName evidence="13">Diphenol oxidase</fullName>
    </alternativeName>
    <alternativeName>
        <fullName evidence="13">Urishiol oxidase</fullName>
    </alternativeName>
</protein>
<dbReference type="CDD" id="cd13849">
    <property type="entry name" value="CuRO_1_LCC_plant"/>
    <property type="match status" value="1"/>
</dbReference>
<dbReference type="EMBL" id="LEKV01004511">
    <property type="protein sequence ID" value="KVH94881.1"/>
    <property type="molecule type" value="Genomic_DNA"/>
</dbReference>
<comment type="similarity">
    <text evidence="3 13">Belongs to the multicopper oxidase family.</text>
</comment>
<dbReference type="InterPro" id="IPR033138">
    <property type="entry name" value="Cu_oxidase_CS"/>
</dbReference>
<feature type="domain" description="Plastocyanin-like" evidence="15">
    <location>
        <begin position="355"/>
        <end position="487"/>
    </location>
</feature>
<comment type="cofactor">
    <cofactor evidence="13">
        <name>Cu cation</name>
        <dbReference type="ChEBI" id="CHEBI:23378"/>
    </cofactor>
    <text evidence="13">Binds 4 Cu cations per monomer.</text>
</comment>
<dbReference type="GO" id="GO:0046274">
    <property type="term" value="P:lignin catabolic process"/>
    <property type="evidence" value="ECO:0007669"/>
    <property type="project" value="UniProtKB-KW"/>
</dbReference>
<dbReference type="InterPro" id="IPR011706">
    <property type="entry name" value="Cu-oxidase_C"/>
</dbReference>
<comment type="function">
    <text evidence="13">Lignin degradation and detoxification of lignin-derived products.</text>
</comment>
<keyword evidence="7 13" id="KW-0479">Metal-binding</keyword>
<gene>
    <name evidence="17" type="ORF">Ccrd_003058</name>
</gene>
<evidence type="ECO:0000259" key="14">
    <source>
        <dbReference type="Pfam" id="PF00394"/>
    </source>
</evidence>
<dbReference type="Proteomes" id="UP000243975">
    <property type="component" value="Unassembled WGS sequence"/>
</dbReference>
<dbReference type="PROSITE" id="PS00080">
    <property type="entry name" value="MULTICOPPER_OXIDASE2"/>
    <property type="match status" value="1"/>
</dbReference>
<name>A0A103XQ68_CYNCS</name>
<evidence type="ECO:0000256" key="11">
    <source>
        <dbReference type="ARBA" id="ARBA00023180"/>
    </source>
</evidence>
<comment type="catalytic activity">
    <reaction evidence="1 13">
        <text>4 hydroquinone + O2 = 4 benzosemiquinone + 2 H2O</text>
        <dbReference type="Rhea" id="RHEA:11276"/>
        <dbReference type="ChEBI" id="CHEBI:15377"/>
        <dbReference type="ChEBI" id="CHEBI:15379"/>
        <dbReference type="ChEBI" id="CHEBI:17594"/>
        <dbReference type="ChEBI" id="CHEBI:17977"/>
        <dbReference type="EC" id="1.10.3.2"/>
    </reaction>
</comment>
<keyword evidence="18" id="KW-1185">Reference proteome</keyword>
<comment type="subcellular location">
    <subcellularLocation>
        <location evidence="2 13">Secreted</location>
        <location evidence="2 13">Extracellular space</location>
        <location evidence="2 13">Apoplast</location>
    </subcellularLocation>
</comment>
<dbReference type="InterPro" id="IPR045087">
    <property type="entry name" value="Cu-oxidase_fam"/>
</dbReference>
<evidence type="ECO:0000256" key="4">
    <source>
        <dbReference type="ARBA" id="ARBA00012297"/>
    </source>
</evidence>
<evidence type="ECO:0000256" key="12">
    <source>
        <dbReference type="ARBA" id="ARBA00023185"/>
    </source>
</evidence>
<feature type="domain" description="Plastocyanin-like" evidence="14">
    <location>
        <begin position="155"/>
        <end position="253"/>
    </location>
</feature>
<evidence type="ECO:0000256" key="10">
    <source>
        <dbReference type="ARBA" id="ARBA00023008"/>
    </source>
</evidence>
<evidence type="ECO:0000256" key="8">
    <source>
        <dbReference type="ARBA" id="ARBA00022737"/>
    </source>
</evidence>
<evidence type="ECO:0000256" key="3">
    <source>
        <dbReference type="ARBA" id="ARBA00010609"/>
    </source>
</evidence>